<dbReference type="EMBL" id="WJBH02000006">
    <property type="protein sequence ID" value="KAI9557302.1"/>
    <property type="molecule type" value="Genomic_DNA"/>
</dbReference>
<proteinExistence type="predicted"/>
<comment type="caution">
    <text evidence="1">The sequence shown here is derived from an EMBL/GenBank/DDBJ whole genome shotgun (WGS) entry which is preliminary data.</text>
</comment>
<dbReference type="AlphaFoldDB" id="A0AAD5KR56"/>
<dbReference type="Proteomes" id="UP000820818">
    <property type="component" value="Linkage Group LG6"/>
</dbReference>
<dbReference type="SUPFAM" id="SSF56219">
    <property type="entry name" value="DNase I-like"/>
    <property type="match status" value="1"/>
</dbReference>
<gene>
    <name evidence="1" type="ORF">GHT06_017128</name>
</gene>
<dbReference type="Gene3D" id="3.60.10.10">
    <property type="entry name" value="Endonuclease/exonuclease/phosphatase"/>
    <property type="match status" value="1"/>
</dbReference>
<name>A0AAD5KR56_9CRUS</name>
<protein>
    <submittedName>
        <fullName evidence="1">Uncharacterized protein</fullName>
    </submittedName>
</protein>
<evidence type="ECO:0000313" key="1">
    <source>
        <dbReference type="EMBL" id="KAI9557302.1"/>
    </source>
</evidence>
<evidence type="ECO:0000313" key="2">
    <source>
        <dbReference type="Proteomes" id="UP000820818"/>
    </source>
</evidence>
<dbReference type="InterPro" id="IPR036691">
    <property type="entry name" value="Endo/exonu/phosph_ase_sf"/>
</dbReference>
<keyword evidence="2" id="KW-1185">Reference proteome</keyword>
<organism evidence="1 2">
    <name type="scientific">Daphnia sinensis</name>
    <dbReference type="NCBI Taxonomy" id="1820382"/>
    <lineage>
        <taxon>Eukaryota</taxon>
        <taxon>Metazoa</taxon>
        <taxon>Ecdysozoa</taxon>
        <taxon>Arthropoda</taxon>
        <taxon>Crustacea</taxon>
        <taxon>Branchiopoda</taxon>
        <taxon>Diplostraca</taxon>
        <taxon>Cladocera</taxon>
        <taxon>Anomopoda</taxon>
        <taxon>Daphniidae</taxon>
        <taxon>Daphnia</taxon>
        <taxon>Daphnia similis group</taxon>
    </lineage>
</organism>
<reference evidence="1 2" key="1">
    <citation type="submission" date="2022-05" db="EMBL/GenBank/DDBJ databases">
        <title>A multi-omics perspective on studying reproductive biology in Daphnia sinensis.</title>
        <authorList>
            <person name="Jia J."/>
        </authorList>
    </citation>
    <scope>NUCLEOTIDE SEQUENCE [LARGE SCALE GENOMIC DNA]</scope>
    <source>
        <strain evidence="1 2">WSL</strain>
    </source>
</reference>
<sequence length="377" mass="41910">MLNTLPKETISSKLRAVLDFAKTQHTRIMKLEAELMGVKLAFADSMTLRYIKQRSVSLVKPSQVEPSQVEPALMGKPSYSQAVKGHQALVLVATFTSSIKPGDRIPLAGVEELLGSSGGGPVPASVRQKENNIFILVLGEKLNLSLNFLSNLIHRRVMLKSCSTARKQEIGPWLVILSLANEGRIKIQGENGKKLMLGSPSSLKRQFTCLQVNLRHSRIASASLAEVTVENTLDVVLIQEPFAKGMLSRSIINIPPGYVAFHLLSKEHAYGAAVLVKLSLAKACRATNRSCDNHIAAVDLHTAQGTFRFISVYLRPTIYNIAKQLYSTFFLKLSLSSFPVLAHPRRSRSRWKRGWLRSVRRPLQEVIATHTRFHKMN</sequence>
<dbReference type="PANTHER" id="PTHR33273:SF2">
    <property type="entry name" value="ENDONUCLEASE_EXONUCLEASE_PHOSPHATASE DOMAIN-CONTAINING PROTEIN"/>
    <property type="match status" value="1"/>
</dbReference>
<accession>A0AAD5KR56</accession>
<dbReference type="PANTHER" id="PTHR33273">
    <property type="entry name" value="DOMAIN-CONTAINING PROTEIN, PUTATIVE-RELATED"/>
    <property type="match status" value="1"/>
</dbReference>